<evidence type="ECO:0000313" key="2">
    <source>
        <dbReference type="EMBL" id="SHI90361.1"/>
    </source>
</evidence>
<dbReference type="Proteomes" id="UP000184488">
    <property type="component" value="Unassembled WGS sequence"/>
</dbReference>
<gene>
    <name evidence="2" type="ORF">SAMN05444363_2024</name>
</gene>
<dbReference type="RefSeq" id="WP_073310981.1">
    <property type="nucleotide sequence ID" value="NZ_FQZI01000003.1"/>
</dbReference>
<feature type="signal peptide" evidence="1">
    <location>
        <begin position="1"/>
        <end position="19"/>
    </location>
</feature>
<protein>
    <recommendedName>
        <fullName evidence="4">Lipoprotein</fullName>
    </recommendedName>
</protein>
<dbReference type="OrthoDB" id="663527at2"/>
<name>A0A1M6EY95_9FLAO</name>
<keyword evidence="1" id="KW-0732">Signal</keyword>
<proteinExistence type="predicted"/>
<dbReference type="AlphaFoldDB" id="A0A1M6EY95"/>
<dbReference type="STRING" id="415425.SAMN05444363_2024"/>
<accession>A0A1M6EY95</accession>
<evidence type="ECO:0000256" key="1">
    <source>
        <dbReference type="SAM" id="SignalP"/>
    </source>
</evidence>
<organism evidence="2 3">
    <name type="scientific">Flavobacterium terrae</name>
    <dbReference type="NCBI Taxonomy" id="415425"/>
    <lineage>
        <taxon>Bacteria</taxon>
        <taxon>Pseudomonadati</taxon>
        <taxon>Bacteroidota</taxon>
        <taxon>Flavobacteriia</taxon>
        <taxon>Flavobacteriales</taxon>
        <taxon>Flavobacteriaceae</taxon>
        <taxon>Flavobacterium</taxon>
    </lineage>
</organism>
<dbReference type="InterPro" id="IPR045607">
    <property type="entry name" value="DUF6452"/>
</dbReference>
<reference evidence="3" key="1">
    <citation type="submission" date="2016-11" db="EMBL/GenBank/DDBJ databases">
        <authorList>
            <person name="Varghese N."/>
            <person name="Submissions S."/>
        </authorList>
    </citation>
    <scope>NUCLEOTIDE SEQUENCE [LARGE SCALE GENOMIC DNA]</scope>
    <source>
        <strain evidence="3">DSM 18829</strain>
    </source>
</reference>
<feature type="chain" id="PRO_5012048039" description="Lipoprotein" evidence="1">
    <location>
        <begin position="20"/>
        <end position="167"/>
    </location>
</feature>
<evidence type="ECO:0008006" key="4">
    <source>
        <dbReference type="Google" id="ProtNLM"/>
    </source>
</evidence>
<dbReference type="Pfam" id="PF20050">
    <property type="entry name" value="DUF6452"/>
    <property type="match status" value="1"/>
</dbReference>
<evidence type="ECO:0000313" key="3">
    <source>
        <dbReference type="Proteomes" id="UP000184488"/>
    </source>
</evidence>
<keyword evidence="3" id="KW-1185">Reference proteome</keyword>
<sequence>MKKILFGLFSILFAMTIFNCEKDDICEEGTPTTPRLIVEFYDNNNPTVKKNVINLAVVGENMTDSLKFNGVSKIEIPLKNNANNSNFSFVFDSANSNTSLINNDNVEVNYLRNDVFISRACGYKTVFELDNSNGMKFTPDSNNWIKEIAIQNHNILNENEVHVKIFF</sequence>
<dbReference type="EMBL" id="FQZI01000003">
    <property type="protein sequence ID" value="SHI90361.1"/>
    <property type="molecule type" value="Genomic_DNA"/>
</dbReference>